<dbReference type="Gene3D" id="3.90.1170.50">
    <property type="entry name" value="Aldehyde oxidase/xanthine dehydrogenase, a/b hammerhead"/>
    <property type="match status" value="1"/>
</dbReference>
<dbReference type="InterPro" id="IPR052516">
    <property type="entry name" value="N-heterocyclic_Hydroxylase"/>
</dbReference>
<organism evidence="3 4">
    <name type="scientific">Acidiphilium cryptum (strain JF-5)</name>
    <dbReference type="NCBI Taxonomy" id="349163"/>
    <lineage>
        <taxon>Bacteria</taxon>
        <taxon>Pseudomonadati</taxon>
        <taxon>Pseudomonadota</taxon>
        <taxon>Alphaproteobacteria</taxon>
        <taxon>Acetobacterales</taxon>
        <taxon>Acidocellaceae</taxon>
        <taxon>Acidiphilium</taxon>
    </lineage>
</organism>
<dbReference type="Gene3D" id="3.30.365.10">
    <property type="entry name" value="Aldehyde oxidase/xanthine dehydrogenase, molybdopterin binding domain"/>
    <property type="match status" value="4"/>
</dbReference>
<dbReference type="SMART" id="SM01008">
    <property type="entry name" value="Ald_Xan_dh_C"/>
    <property type="match status" value="1"/>
</dbReference>
<dbReference type="AlphaFoldDB" id="A5G2W3"/>
<feature type="region of interest" description="Disordered" evidence="1">
    <location>
        <begin position="591"/>
        <end position="610"/>
    </location>
</feature>
<dbReference type="InterPro" id="IPR008274">
    <property type="entry name" value="AldOxase/xan_DH_MoCoBD1"/>
</dbReference>
<dbReference type="InterPro" id="IPR037165">
    <property type="entry name" value="AldOxase/xan_DH_Mopterin-bd_sf"/>
</dbReference>
<dbReference type="Pfam" id="PF20256">
    <property type="entry name" value="MoCoBD_2"/>
    <property type="match status" value="2"/>
</dbReference>
<dbReference type="SUPFAM" id="SSF54665">
    <property type="entry name" value="CO dehydrogenase molybdoprotein N-domain-like"/>
    <property type="match status" value="1"/>
</dbReference>
<dbReference type="KEGG" id="acr:Acry_3005"/>
<dbReference type="HOGENOM" id="CLU_013917_0_0_5"/>
<dbReference type="GO" id="GO:0016491">
    <property type="term" value="F:oxidoreductase activity"/>
    <property type="evidence" value="ECO:0007669"/>
    <property type="project" value="InterPro"/>
</dbReference>
<dbReference type="Pfam" id="PF02738">
    <property type="entry name" value="MoCoBD_1"/>
    <property type="match status" value="1"/>
</dbReference>
<dbReference type="PIRSF" id="PIRSF036389">
    <property type="entry name" value="IOR_B"/>
    <property type="match status" value="1"/>
</dbReference>
<dbReference type="SUPFAM" id="SSF56003">
    <property type="entry name" value="Molybdenum cofactor-binding domain"/>
    <property type="match status" value="2"/>
</dbReference>
<gene>
    <name evidence="3" type="ordered locus">Acry_3005</name>
</gene>
<feature type="domain" description="Aldehyde oxidase/xanthine dehydrogenase a/b hammerhead" evidence="2">
    <location>
        <begin position="221"/>
        <end position="299"/>
    </location>
</feature>
<dbReference type="STRING" id="349163.Acry_3005"/>
<proteinExistence type="predicted"/>
<dbReference type="InterPro" id="IPR046867">
    <property type="entry name" value="AldOxase/xan_DH_MoCoBD2"/>
</dbReference>
<dbReference type="PANTHER" id="PTHR47495:SF1">
    <property type="entry name" value="BLL3820 PROTEIN"/>
    <property type="match status" value="1"/>
</dbReference>
<dbReference type="Proteomes" id="UP000000245">
    <property type="component" value="Chromosome"/>
</dbReference>
<sequence>MNAVNGVGRRVFLQGSGGLFIAFSLFGRAEAAEAPQKIGTVHAPPPADRLYAWLAVHPDNTATLFTGKVDVGTGTETALAQIAAEELDFPVDRLGVVMGNTAETVNQGPSYGSRTIRYAGPQIRQAAAAGRAALLDLAARHFGTKADALTVKDGVVSVKGAPGKTVTYGKLVDGKRLDMKIGASGTSFGMKVAPQAKPKNPADYTVVGRSVPRKDIPGKILADFTYIQDVRVPGMLHGRVVRPYGVHAKLESVDVSAVKDIPGFVQLVRRDNFLGVVCETEWGAIQAAAKLGSVLHPKGPDAYPAKWSKWDGLPPMDRIWDVVRDAPGKTTMVANRGSVDNAMATAAKTLKATYQTPFQMHGSIGPSCAVADVNKERAIFWSGTQMPHEARRDMAKLLGMKPDQIELRWFEAAGAYGRNGLEHAVADAALMSQAVGRPVRVQWMRWDEHGWEPKGPPIAQDLEAAIDAKGNVTAWRHRMWIPTFLDTTLIAAELIGRPDLVGSVGHGLPAITYAYQFENAEVSSHGDGKVALRTAWLRSPAQYETTFAMESFIDELAAATGQDPLDFRLKHLKDPRAIDVLKAAAKQYGWKPRPARGRSPQGGKPVTGRGIAWVNRDDSRVATIADVTVDPQSGTIRVERVVVAHDCGLVVNPDGIRNQVEGNVIQSISRTLHEEVTFDRSHVTSRDWVGYPILRFSEVPDSIEVVIVNNDPKYPMHGAGEPATCPTAAVISNAVYDAVGIRLRELPFRPDRVKAALGRA</sequence>
<evidence type="ECO:0000259" key="2">
    <source>
        <dbReference type="SMART" id="SM01008"/>
    </source>
</evidence>
<dbReference type="InterPro" id="IPR000674">
    <property type="entry name" value="Ald_Oxase/Xan_DH_a/b"/>
</dbReference>
<dbReference type="EMBL" id="CP000697">
    <property type="protein sequence ID" value="ABQ32195.1"/>
    <property type="molecule type" value="Genomic_DNA"/>
</dbReference>
<accession>A5G2W3</accession>
<protein>
    <submittedName>
        <fullName evidence="3">Aldehyde oxidase and xanthine dehydrogenase, molybdopterin binding protein</fullName>
    </submittedName>
</protein>
<dbReference type="InterPro" id="IPR006311">
    <property type="entry name" value="TAT_signal"/>
</dbReference>
<evidence type="ECO:0000256" key="1">
    <source>
        <dbReference type="SAM" id="MobiDB-lite"/>
    </source>
</evidence>
<name>A5G2W3_ACICJ</name>
<reference evidence="3 4" key="1">
    <citation type="submission" date="2007-05" db="EMBL/GenBank/DDBJ databases">
        <title>Complete sequence of chromosome of Acidiphilium cryptum JF-5.</title>
        <authorList>
            <consortium name="US DOE Joint Genome Institute"/>
            <person name="Copeland A."/>
            <person name="Lucas S."/>
            <person name="Lapidus A."/>
            <person name="Barry K."/>
            <person name="Detter J.C."/>
            <person name="Glavina del Rio T."/>
            <person name="Hammon N."/>
            <person name="Israni S."/>
            <person name="Dalin E."/>
            <person name="Tice H."/>
            <person name="Pitluck S."/>
            <person name="Sims D."/>
            <person name="Brettin T."/>
            <person name="Bruce D."/>
            <person name="Han C."/>
            <person name="Schmutz J."/>
            <person name="Larimer F."/>
            <person name="Land M."/>
            <person name="Hauser L."/>
            <person name="Kyrpides N."/>
            <person name="Kim E."/>
            <person name="Magnuson T."/>
            <person name="Richardson P."/>
        </authorList>
    </citation>
    <scope>NUCLEOTIDE SEQUENCE [LARGE SCALE GENOMIC DNA]</scope>
    <source>
        <strain evidence="3 4">JF-5</strain>
    </source>
</reference>
<evidence type="ECO:0000313" key="3">
    <source>
        <dbReference type="EMBL" id="ABQ32195.1"/>
    </source>
</evidence>
<dbReference type="InterPro" id="IPR036856">
    <property type="entry name" value="Ald_Oxase/Xan_DH_a/b_sf"/>
</dbReference>
<dbReference type="PROSITE" id="PS51318">
    <property type="entry name" value="TAT"/>
    <property type="match status" value="1"/>
</dbReference>
<dbReference type="eggNOG" id="COG1529">
    <property type="taxonomic scope" value="Bacteria"/>
</dbReference>
<evidence type="ECO:0000313" key="4">
    <source>
        <dbReference type="Proteomes" id="UP000000245"/>
    </source>
</evidence>
<dbReference type="RefSeq" id="WP_007424002.1">
    <property type="nucleotide sequence ID" value="NC_009484.1"/>
</dbReference>
<dbReference type="InterPro" id="IPR012368">
    <property type="entry name" value="OxRdtase_Mopterin-bd_su_IorB"/>
</dbReference>
<keyword evidence="4" id="KW-1185">Reference proteome</keyword>
<dbReference type="PANTHER" id="PTHR47495">
    <property type="entry name" value="ALDEHYDE DEHYDROGENASE"/>
    <property type="match status" value="1"/>
</dbReference>